<evidence type="ECO:0000256" key="7">
    <source>
        <dbReference type="ARBA" id="ARBA00022697"/>
    </source>
</evidence>
<protein>
    <recommendedName>
        <fullName evidence="5 10">Homoserine dehydrogenase</fullName>
        <ecNumber evidence="4 10">1.1.1.3</ecNumber>
    </recommendedName>
</protein>
<dbReference type="InterPro" id="IPR022697">
    <property type="entry name" value="HDH_short"/>
</dbReference>
<comment type="pathway">
    <text evidence="2 10">Amino-acid biosynthesis; L-methionine biosynthesis via de novo pathway; L-homoserine from L-aspartate: step 3/3.</text>
</comment>
<dbReference type="Pfam" id="PF03447">
    <property type="entry name" value="NAD_binding_3"/>
    <property type="match status" value="1"/>
</dbReference>
<comment type="similarity">
    <text evidence="3 11">Belongs to the homoserine dehydrogenase family.</text>
</comment>
<dbReference type="Pfam" id="PF00742">
    <property type="entry name" value="Homoserine_dh"/>
    <property type="match status" value="1"/>
</dbReference>
<dbReference type="GO" id="GO:0004412">
    <property type="term" value="F:homoserine dehydrogenase activity"/>
    <property type="evidence" value="ECO:0007669"/>
    <property type="project" value="UniProtKB-EC"/>
</dbReference>
<keyword evidence="10" id="KW-0521">NADP</keyword>
<keyword evidence="15" id="KW-1185">Reference proteome</keyword>
<feature type="domain" description="Homoserine dehydrogenase catalytic" evidence="12">
    <location>
        <begin position="154"/>
        <end position="332"/>
    </location>
</feature>
<evidence type="ECO:0000256" key="11">
    <source>
        <dbReference type="RuleBase" id="RU004171"/>
    </source>
</evidence>
<dbReference type="InterPro" id="IPR001342">
    <property type="entry name" value="HDH_cat"/>
</dbReference>
<dbReference type="InterPro" id="IPR005106">
    <property type="entry name" value="Asp/hSer_DH_NAD-bd"/>
</dbReference>
<dbReference type="InterPro" id="IPR036291">
    <property type="entry name" value="NAD(P)-bd_dom_sf"/>
</dbReference>
<dbReference type="Gene3D" id="3.40.50.720">
    <property type="entry name" value="NAD(P)-binding Rossmann-like Domain"/>
    <property type="match status" value="1"/>
</dbReference>
<dbReference type="Gene3D" id="3.30.360.10">
    <property type="entry name" value="Dihydrodipicolinate Reductase, domain 2"/>
    <property type="match status" value="1"/>
</dbReference>
<keyword evidence="7 10" id="KW-0791">Threonine biosynthesis</keyword>
<dbReference type="PIRSF" id="PIRSF036497">
    <property type="entry name" value="HDH_short"/>
    <property type="match status" value="1"/>
</dbReference>
<evidence type="ECO:0000259" key="13">
    <source>
        <dbReference type="Pfam" id="PF03447"/>
    </source>
</evidence>
<evidence type="ECO:0000256" key="1">
    <source>
        <dbReference type="ARBA" id="ARBA00005056"/>
    </source>
</evidence>
<evidence type="ECO:0000256" key="8">
    <source>
        <dbReference type="ARBA" id="ARBA00023002"/>
    </source>
</evidence>
<evidence type="ECO:0000256" key="5">
    <source>
        <dbReference type="ARBA" id="ARBA00013376"/>
    </source>
</evidence>
<sequence>MDIYISGYGVVAKEFVQLIHDKAETIASRYTIKPKIKGIIIREGIVQSEDGLDLPRLLDYGVGTMAIKDYAKDSHYPIQPIDQMSGHVLVEATSTNGNDGEPAYSYIKQALTSHMDVVSISKGALVHHYEELMQLSKSVNRRIKFSGATAAALPTLDVGEYSLAGMTLTRFEGVLNGTTSYILDDMHEQDTDLSMSLQRAQEAGIAEKDPEMDVSGKDSANKLLLLAYRFFSLNNHIQDVDVTGIMAVTKEQIADAKASDHKIVLLASAVLDKQTIHMNVQPTSIPTAHPLANLAPKEKGICFYTEEMGRVAVIGGASSPVGAAGAALKDMINLVQANF</sequence>
<dbReference type="EC" id="1.1.1.3" evidence="4 10"/>
<dbReference type="SUPFAM" id="SSF51735">
    <property type="entry name" value="NAD(P)-binding Rossmann-fold domains"/>
    <property type="match status" value="1"/>
</dbReference>
<feature type="domain" description="Aspartate/homoserine dehydrogenase NAD-binding" evidence="13">
    <location>
        <begin position="7"/>
        <end position="145"/>
    </location>
</feature>
<accession>A0ABS2PCE9</accession>
<keyword evidence="9 10" id="KW-0486">Methionine biosynthesis</keyword>
<keyword evidence="8 10" id="KW-0560">Oxidoreductase</keyword>
<evidence type="ECO:0000256" key="10">
    <source>
        <dbReference type="RuleBase" id="RU000579"/>
    </source>
</evidence>
<dbReference type="NCBIfam" id="NF005290">
    <property type="entry name" value="PRK06813.1"/>
    <property type="match status" value="1"/>
</dbReference>
<keyword evidence="6 10" id="KW-0028">Amino-acid biosynthesis</keyword>
<evidence type="ECO:0000256" key="2">
    <source>
        <dbReference type="ARBA" id="ARBA00005062"/>
    </source>
</evidence>
<comment type="pathway">
    <text evidence="1 10">Amino-acid biosynthesis; L-threonine biosynthesis; L-threonine from L-aspartate: step 3/5.</text>
</comment>
<evidence type="ECO:0000256" key="6">
    <source>
        <dbReference type="ARBA" id="ARBA00022605"/>
    </source>
</evidence>
<evidence type="ECO:0000313" key="15">
    <source>
        <dbReference type="Proteomes" id="UP000741863"/>
    </source>
</evidence>
<dbReference type="Proteomes" id="UP000741863">
    <property type="component" value="Unassembled WGS sequence"/>
</dbReference>
<name>A0ABS2PCE9_9BACL</name>
<evidence type="ECO:0000256" key="3">
    <source>
        <dbReference type="ARBA" id="ARBA00006753"/>
    </source>
</evidence>
<dbReference type="EMBL" id="JAFBEC010000005">
    <property type="protein sequence ID" value="MBM7633011.1"/>
    <property type="molecule type" value="Genomic_DNA"/>
</dbReference>
<evidence type="ECO:0000256" key="4">
    <source>
        <dbReference type="ARBA" id="ARBA00013213"/>
    </source>
</evidence>
<evidence type="ECO:0000259" key="12">
    <source>
        <dbReference type="Pfam" id="PF00742"/>
    </source>
</evidence>
<proteinExistence type="inferred from homology"/>
<comment type="caution">
    <text evidence="14">The sequence shown here is derived from an EMBL/GenBank/DDBJ whole genome shotgun (WGS) entry which is preliminary data.</text>
</comment>
<gene>
    <name evidence="14" type="ORF">JOD17_002105</name>
</gene>
<comment type="catalytic activity">
    <reaction evidence="10">
        <text>L-homoserine + NADP(+) = L-aspartate 4-semialdehyde + NADPH + H(+)</text>
        <dbReference type="Rhea" id="RHEA:15761"/>
        <dbReference type="ChEBI" id="CHEBI:15378"/>
        <dbReference type="ChEBI" id="CHEBI:57476"/>
        <dbReference type="ChEBI" id="CHEBI:57783"/>
        <dbReference type="ChEBI" id="CHEBI:58349"/>
        <dbReference type="ChEBI" id="CHEBI:537519"/>
        <dbReference type="EC" id="1.1.1.3"/>
    </reaction>
</comment>
<evidence type="ECO:0000256" key="9">
    <source>
        <dbReference type="ARBA" id="ARBA00023167"/>
    </source>
</evidence>
<dbReference type="RefSeq" id="WP_204697504.1">
    <property type="nucleotide sequence ID" value="NZ_JAFBEC010000005.1"/>
</dbReference>
<dbReference type="PROSITE" id="PS01042">
    <property type="entry name" value="HOMOSER_DHGENASE"/>
    <property type="match status" value="1"/>
</dbReference>
<dbReference type="InterPro" id="IPR019811">
    <property type="entry name" value="HDH_CS"/>
</dbReference>
<reference evidence="14 15" key="1">
    <citation type="submission" date="2021-01" db="EMBL/GenBank/DDBJ databases">
        <title>Genomic Encyclopedia of Type Strains, Phase IV (KMG-IV): sequencing the most valuable type-strain genomes for metagenomic binning, comparative biology and taxonomic classification.</title>
        <authorList>
            <person name="Goeker M."/>
        </authorList>
    </citation>
    <scope>NUCLEOTIDE SEQUENCE [LARGE SCALE GENOMIC DNA]</scope>
    <source>
        <strain evidence="14 15">DSM 25540</strain>
    </source>
</reference>
<dbReference type="PANTHER" id="PTHR43331">
    <property type="entry name" value="HOMOSERINE DEHYDROGENASE"/>
    <property type="match status" value="1"/>
</dbReference>
<evidence type="ECO:0000313" key="14">
    <source>
        <dbReference type="EMBL" id="MBM7633011.1"/>
    </source>
</evidence>
<organism evidence="14 15">
    <name type="scientific">Geomicrobium sediminis</name>
    <dbReference type="NCBI Taxonomy" id="1347788"/>
    <lineage>
        <taxon>Bacteria</taxon>
        <taxon>Bacillati</taxon>
        <taxon>Bacillota</taxon>
        <taxon>Bacilli</taxon>
        <taxon>Bacillales</taxon>
        <taxon>Geomicrobium</taxon>
    </lineage>
</organism>
<dbReference type="PANTHER" id="PTHR43331:SF1">
    <property type="entry name" value="HOMOSERINE DEHYDROGENASE"/>
    <property type="match status" value="1"/>
</dbReference>
<dbReference type="SUPFAM" id="SSF55347">
    <property type="entry name" value="Glyceraldehyde-3-phosphate dehydrogenase-like, C-terminal domain"/>
    <property type="match status" value="1"/>
</dbReference>